<organism evidence="2 3">
    <name type="scientific">Paralimibaculum aggregatum</name>
    <dbReference type="NCBI Taxonomy" id="3036245"/>
    <lineage>
        <taxon>Bacteria</taxon>
        <taxon>Pseudomonadati</taxon>
        <taxon>Pseudomonadota</taxon>
        <taxon>Alphaproteobacteria</taxon>
        <taxon>Rhodobacterales</taxon>
        <taxon>Paracoccaceae</taxon>
        <taxon>Paralimibaculum</taxon>
    </lineage>
</organism>
<accession>A0ABQ6LT39</accession>
<reference evidence="2 3" key="1">
    <citation type="submission" date="2023-04" db="EMBL/GenBank/DDBJ databases">
        <title>Marinoamorphus aggregata gen. nov., sp. Nov., isolate from tissue of brittle star Ophioplocus japonicus.</title>
        <authorList>
            <person name="Kawano K."/>
            <person name="Sawayama S."/>
            <person name="Nakagawa S."/>
        </authorList>
    </citation>
    <scope>NUCLEOTIDE SEQUENCE [LARGE SCALE GENOMIC DNA]</scope>
    <source>
        <strain evidence="2 3">NKW23</strain>
    </source>
</reference>
<keyword evidence="3" id="KW-1185">Reference proteome</keyword>
<evidence type="ECO:0000313" key="3">
    <source>
        <dbReference type="Proteomes" id="UP001239909"/>
    </source>
</evidence>
<name>A0ABQ6LT39_9RHOB</name>
<proteinExistence type="predicted"/>
<feature type="region of interest" description="Disordered" evidence="1">
    <location>
        <begin position="1"/>
        <end position="25"/>
    </location>
</feature>
<gene>
    <name evidence="2" type="ORF">LNKW23_44710</name>
</gene>
<dbReference type="EMBL" id="BSYI01000056">
    <property type="protein sequence ID" value="GMG85254.1"/>
    <property type="molecule type" value="Genomic_DNA"/>
</dbReference>
<dbReference type="Proteomes" id="UP001239909">
    <property type="component" value="Unassembled WGS sequence"/>
</dbReference>
<protein>
    <submittedName>
        <fullName evidence="2">Uncharacterized protein</fullName>
    </submittedName>
</protein>
<sequence length="521" mass="55928">MSGIKLSAPVGLAPRTSKGDPVQNRGADVKLVRSMLRANGMPSKDSGNIDNELLKLIALMQKKAGVRPPDQVVDPGGLTYRKMLPAYQKELAELGTGTRVLIDYKGKKLCISKADFDKLQAAALKELKAYIDIFENSLLHNQKMLYHWAEVVKGGEGYLKSISMIVVITAGRLKLPDAGLAAKAGNALKACKAAHSAKDFKALERTIPACEKAVNAFTDDMLRFCQELGRSAKKVHFRLSLASGIGWMAVGAMATPVLIGAGMGAGGAAIVGSAGTAMLQTAVNELGKHASGQDRTMWESLQAMILDAIVGGLSGKLGTLKLPFVKKLSSALGPALAREMEGYVAREVAEKFCIRFINNTGKAAVTSAVAEFFKGCTDVIKKGGKAPTEKEVVDRLTTIIRNTVMAGIFGELGRFQTAWVHKRRPELIGKTIAPDILKTKFKKVELTENQRRALIAKVETGVTKKLADTTINAVVEKATGSETKSQLLKTAEKQFVKDADVRKAVEKAIEAELKRMKVPAG</sequence>
<comment type="caution">
    <text evidence="2">The sequence shown here is derived from an EMBL/GenBank/DDBJ whole genome shotgun (WGS) entry which is preliminary data.</text>
</comment>
<dbReference type="RefSeq" id="WP_285674541.1">
    <property type="nucleotide sequence ID" value="NZ_BSYI01000056.1"/>
</dbReference>
<evidence type="ECO:0000313" key="2">
    <source>
        <dbReference type="EMBL" id="GMG85254.1"/>
    </source>
</evidence>
<evidence type="ECO:0000256" key="1">
    <source>
        <dbReference type="SAM" id="MobiDB-lite"/>
    </source>
</evidence>